<keyword evidence="1" id="KW-0812">Transmembrane</keyword>
<feature type="transmembrane region" description="Helical" evidence="1">
    <location>
        <begin position="242"/>
        <end position="261"/>
    </location>
</feature>
<evidence type="ECO:0000313" key="3">
    <source>
        <dbReference type="EMBL" id="GAW93739.1"/>
    </source>
</evidence>
<proteinExistence type="predicted"/>
<keyword evidence="4" id="KW-1185">Reference proteome</keyword>
<sequence length="334" mass="37426">MLFSIKKVKTLVVLCLILAFVLSTGVAVLAEETKTDFEKQTSSESSLYIEVDHLYLIPVEEGKLQVGERVVFTNPGQDTIEGRTVKFDLPEGYSELQYVEGIDRDATEVTDNQLTVTRDFAPGQATLGIKYLLTSTTPHYVLKKSFDYPTNVFYIVTAPEGVEVTGDKIVDAGITSLGDQDYRFYVAENLVPGEAIDLRVTVGVPTGGGGGSVIPSSSSMKFHSPAHIRFWRESPFRGMNPHLFLVIVILLPTGFAAYGIYRWRTQKAELENVDPEEELFQKLLAKQKSLLEKIKELEEQFSDGKIDEETYKELRDAYKRRLVNVKLKLKKLAG</sequence>
<comment type="caution">
    <text evidence="3">The sequence shown here is derived from an EMBL/GenBank/DDBJ whole genome shotgun (WGS) entry which is preliminary data.</text>
</comment>
<dbReference type="EMBL" id="BDGJ01000168">
    <property type="protein sequence ID" value="GAW93739.1"/>
    <property type="molecule type" value="Genomic_DNA"/>
</dbReference>
<evidence type="ECO:0008006" key="5">
    <source>
        <dbReference type="Google" id="ProtNLM"/>
    </source>
</evidence>
<keyword evidence="1" id="KW-0472">Membrane</keyword>
<accession>A0A1Z5HW29</accession>
<evidence type="ECO:0000256" key="1">
    <source>
        <dbReference type="SAM" id="Phobius"/>
    </source>
</evidence>
<evidence type="ECO:0000256" key="2">
    <source>
        <dbReference type="SAM" id="SignalP"/>
    </source>
</evidence>
<evidence type="ECO:0000313" key="4">
    <source>
        <dbReference type="Proteomes" id="UP000197032"/>
    </source>
</evidence>
<keyword evidence="2" id="KW-0732">Signal</keyword>
<protein>
    <recommendedName>
        <fullName evidence="5">SHOCT domain-containing protein</fullName>
    </recommendedName>
</protein>
<reference evidence="4" key="1">
    <citation type="journal article" date="2017" name="Appl. Environ. Microbiol.">
        <title>Genomic analysis of Calderihabitans maritimus KKC1, a thermophilic hydrogenogenic carboxydotrophic bacterium isolated from marine sediment.</title>
        <authorList>
            <person name="Omae K."/>
            <person name="Yoneda Y."/>
            <person name="Fukuyama Y."/>
            <person name="Yoshida T."/>
            <person name="Sako Y."/>
        </authorList>
    </citation>
    <scope>NUCLEOTIDE SEQUENCE [LARGE SCALE GENOMIC DNA]</scope>
    <source>
        <strain evidence="4">KKC1</strain>
    </source>
</reference>
<organism evidence="3 4">
    <name type="scientific">Calderihabitans maritimus</name>
    <dbReference type="NCBI Taxonomy" id="1246530"/>
    <lineage>
        <taxon>Bacteria</taxon>
        <taxon>Bacillati</taxon>
        <taxon>Bacillota</taxon>
        <taxon>Clostridia</taxon>
        <taxon>Neomoorellales</taxon>
        <taxon>Calderihabitantaceae</taxon>
        <taxon>Calderihabitans</taxon>
    </lineage>
</organism>
<gene>
    <name evidence="3" type="ORF">KKC1_28670</name>
</gene>
<feature type="chain" id="PRO_5013051909" description="SHOCT domain-containing protein" evidence="2">
    <location>
        <begin position="31"/>
        <end position="334"/>
    </location>
</feature>
<feature type="signal peptide" evidence="2">
    <location>
        <begin position="1"/>
        <end position="30"/>
    </location>
</feature>
<dbReference type="AlphaFoldDB" id="A0A1Z5HW29"/>
<dbReference type="Proteomes" id="UP000197032">
    <property type="component" value="Unassembled WGS sequence"/>
</dbReference>
<keyword evidence="1" id="KW-1133">Transmembrane helix</keyword>
<name>A0A1Z5HW29_9FIRM</name>